<dbReference type="GO" id="GO:0005737">
    <property type="term" value="C:cytoplasm"/>
    <property type="evidence" value="ECO:0007669"/>
    <property type="project" value="InterPro"/>
</dbReference>
<keyword evidence="7" id="KW-0378">Hydrolase</keyword>
<evidence type="ECO:0000259" key="8">
    <source>
        <dbReference type="PROSITE" id="PS00631"/>
    </source>
</evidence>
<comment type="subunit">
    <text evidence="4">Homohexamer (dimer of homotrimers).</text>
</comment>
<dbReference type="Gene3D" id="3.40.630.10">
    <property type="entry name" value="Zn peptidases"/>
    <property type="match status" value="1"/>
</dbReference>
<dbReference type="InterPro" id="IPR008283">
    <property type="entry name" value="Peptidase_M17_N"/>
</dbReference>
<accession>A0A8K0IQS8</accession>
<dbReference type="Proteomes" id="UP000797356">
    <property type="component" value="Chromosome 11"/>
</dbReference>
<dbReference type="PROSITE" id="PS00631">
    <property type="entry name" value="CYTOSOL_AP"/>
    <property type="match status" value="1"/>
</dbReference>
<sequence length="638" mass="67054">MAAAVAATAAAVLASRFSTLSHSSSYYFSSSIYFAGLRRPLSLSFHRRSGQSFRMGHVTAVTRATLGLTKPAVVEIPQITFAAKEIDFAEWKGDMLAVAVSEKDMSKDSNLKFENSTLKRLDEKLGGLLAEASVEEDFTGKAGQSTVLRLPGLGFKRIGLVGLGQCSPSSTTTAYRSIGEAVATVAKAAQASKAAVVLASSNGISEEFKLNTASAIASGTMLGVYEDNRFKSDSKMTHLKAVDIIGLGSGPELDRKLKYASDVCSGVIFGKELVNAPANVLTPGVLAEEASKVASSYSDVFTATILDAGQCTELKMGSYLGVAAASSNPPHFIHLCYRPPDGDVKRKLAIVGKGLTFDSGGYNIKTGPGCSIELMKFDMGGSAAAFGAAKAIAQIKPPGVEVHFIVAACENMISGTGMRPGDIVTASNGKTIEVNNTDAEGRLTLADALVYACNQGSIALDVHILPGPSTTMMRDVVAVLDNVIVFIVEATVDGDDGGVEGAEGRSRNFLVKQVVDLATLTGACIVALGPSIAGFFSPSDDLAKEIVAASEITGEKFWRMPLEESYWESMKSGVADMVNTGGRQGGAITAALFLKQFVEEKVQWLHIDMAGPVWNDKKRAATGFGVSTLVEWVLTNTS</sequence>
<proteinExistence type="inferred from homology"/>
<comment type="catalytic activity">
    <reaction evidence="2">
        <text>Release of N-terminal proline from a peptide.</text>
        <dbReference type="EC" id="3.4.11.5"/>
    </reaction>
</comment>
<evidence type="ECO:0000256" key="2">
    <source>
        <dbReference type="ARBA" id="ARBA00001585"/>
    </source>
</evidence>
<feature type="domain" description="Cytosol aminopeptidase" evidence="8">
    <location>
        <begin position="436"/>
        <end position="443"/>
    </location>
</feature>
<dbReference type="AlphaFoldDB" id="A0A8K0IQS8"/>
<evidence type="ECO:0000256" key="1">
    <source>
        <dbReference type="ARBA" id="ARBA00000135"/>
    </source>
</evidence>
<dbReference type="InterPro" id="IPR011356">
    <property type="entry name" value="Leucine_aapep/pepB"/>
</dbReference>
<dbReference type="HAMAP" id="MF_00181">
    <property type="entry name" value="Cytosol_peptidase_M17"/>
    <property type="match status" value="1"/>
</dbReference>
<dbReference type="Pfam" id="PF02789">
    <property type="entry name" value="Peptidase_M17_N"/>
    <property type="match status" value="1"/>
</dbReference>
<dbReference type="PANTHER" id="PTHR11963">
    <property type="entry name" value="LEUCINE AMINOPEPTIDASE-RELATED"/>
    <property type="match status" value="1"/>
</dbReference>
<evidence type="ECO:0000256" key="3">
    <source>
        <dbReference type="ARBA" id="ARBA00009528"/>
    </source>
</evidence>
<gene>
    <name evidence="9" type="ORF">COCNU_11G012070</name>
</gene>
<keyword evidence="10" id="KW-1185">Reference proteome</keyword>
<organism evidence="9 10">
    <name type="scientific">Cocos nucifera</name>
    <name type="common">Coconut palm</name>
    <dbReference type="NCBI Taxonomy" id="13894"/>
    <lineage>
        <taxon>Eukaryota</taxon>
        <taxon>Viridiplantae</taxon>
        <taxon>Streptophyta</taxon>
        <taxon>Embryophyta</taxon>
        <taxon>Tracheophyta</taxon>
        <taxon>Spermatophyta</taxon>
        <taxon>Magnoliopsida</taxon>
        <taxon>Liliopsida</taxon>
        <taxon>Arecaceae</taxon>
        <taxon>Arecoideae</taxon>
        <taxon>Cocoseae</taxon>
        <taxon>Attaleinae</taxon>
        <taxon>Cocos</taxon>
    </lineage>
</organism>
<protein>
    <submittedName>
        <fullName evidence="9">Leucine aminopeptidase 2, chloroplastic</fullName>
    </submittedName>
</protein>
<comment type="catalytic activity">
    <reaction evidence="1">
        <text>Release of an N-terminal amino acid, Xaa-|-Yaa-, in which Xaa is preferably Leu, but may be other amino acids including Pro although not Arg or Lys, and Yaa may be Pro. Amino acid amides and methyl esters are also readily hydrolyzed, but rates on arylamides are exceedingly low.</text>
        <dbReference type="EC" id="3.4.11.1"/>
    </reaction>
</comment>
<keyword evidence="5 9" id="KW-0031">Aminopeptidase</keyword>
<dbReference type="PRINTS" id="PR00481">
    <property type="entry name" value="LAMNOPPTDASE"/>
</dbReference>
<dbReference type="Gene3D" id="3.40.220.10">
    <property type="entry name" value="Leucine Aminopeptidase, subunit E, domain 1"/>
    <property type="match status" value="1"/>
</dbReference>
<dbReference type="InterPro" id="IPR023042">
    <property type="entry name" value="Peptidase_M17_leu_NH2_pept"/>
</dbReference>
<comment type="similarity">
    <text evidence="3">Belongs to the peptidase M17 family.</text>
</comment>
<reference evidence="9" key="2">
    <citation type="submission" date="2019-07" db="EMBL/GenBank/DDBJ databases">
        <authorList>
            <person name="Yang Y."/>
            <person name="Bocs S."/>
            <person name="Baudouin L."/>
        </authorList>
    </citation>
    <scope>NUCLEOTIDE SEQUENCE</scope>
    <source>
        <tissue evidence="9">Spear leaf of Hainan Tall coconut</tissue>
    </source>
</reference>
<dbReference type="GO" id="GO:0006508">
    <property type="term" value="P:proteolysis"/>
    <property type="evidence" value="ECO:0007669"/>
    <property type="project" value="UniProtKB-KW"/>
</dbReference>
<dbReference type="EMBL" id="CM017882">
    <property type="protein sequence ID" value="KAG1364380.1"/>
    <property type="molecule type" value="Genomic_DNA"/>
</dbReference>
<comment type="caution">
    <text evidence="9">The sequence shown here is derived from an EMBL/GenBank/DDBJ whole genome shotgun (WGS) entry which is preliminary data.</text>
</comment>
<evidence type="ECO:0000256" key="4">
    <source>
        <dbReference type="ARBA" id="ARBA00011867"/>
    </source>
</evidence>
<reference evidence="9" key="1">
    <citation type="journal article" date="2017" name="Gigascience">
        <title>The genome draft of coconut (Cocos nucifera).</title>
        <authorList>
            <person name="Xiao Y."/>
            <person name="Xu P."/>
            <person name="Fan H."/>
            <person name="Baudouin L."/>
            <person name="Xia W."/>
            <person name="Bocs S."/>
            <person name="Xu J."/>
            <person name="Li Q."/>
            <person name="Guo A."/>
            <person name="Zhou L."/>
            <person name="Li J."/>
            <person name="Wu Y."/>
            <person name="Ma Z."/>
            <person name="Armero A."/>
            <person name="Issali A.E."/>
            <person name="Liu N."/>
            <person name="Peng M."/>
            <person name="Yang Y."/>
        </authorList>
    </citation>
    <scope>NUCLEOTIDE SEQUENCE</scope>
    <source>
        <tissue evidence="9">Spear leaf of Hainan Tall coconut</tissue>
    </source>
</reference>
<evidence type="ECO:0000313" key="10">
    <source>
        <dbReference type="Proteomes" id="UP000797356"/>
    </source>
</evidence>
<dbReference type="SUPFAM" id="SSF52949">
    <property type="entry name" value="Macro domain-like"/>
    <property type="match status" value="1"/>
</dbReference>
<dbReference type="InterPro" id="IPR000819">
    <property type="entry name" value="Peptidase_M17_C"/>
</dbReference>
<name>A0A8K0IQS8_COCNU</name>
<dbReference type="PANTHER" id="PTHR11963:SF23">
    <property type="entry name" value="CYTOSOL AMINOPEPTIDASE"/>
    <property type="match status" value="1"/>
</dbReference>
<dbReference type="Pfam" id="PF00883">
    <property type="entry name" value="Peptidase_M17"/>
    <property type="match status" value="2"/>
</dbReference>
<dbReference type="InterPro" id="IPR043472">
    <property type="entry name" value="Macro_dom-like"/>
</dbReference>
<evidence type="ECO:0000313" key="9">
    <source>
        <dbReference type="EMBL" id="KAG1364380.1"/>
    </source>
</evidence>
<evidence type="ECO:0000256" key="6">
    <source>
        <dbReference type="ARBA" id="ARBA00022670"/>
    </source>
</evidence>
<dbReference type="GO" id="GO:0030145">
    <property type="term" value="F:manganese ion binding"/>
    <property type="evidence" value="ECO:0007669"/>
    <property type="project" value="InterPro"/>
</dbReference>
<dbReference type="SUPFAM" id="SSF53187">
    <property type="entry name" value="Zn-dependent exopeptidases"/>
    <property type="match status" value="2"/>
</dbReference>
<dbReference type="OrthoDB" id="412814at2759"/>
<dbReference type="CDD" id="cd00433">
    <property type="entry name" value="Peptidase_M17"/>
    <property type="match status" value="1"/>
</dbReference>
<evidence type="ECO:0000256" key="7">
    <source>
        <dbReference type="ARBA" id="ARBA00022801"/>
    </source>
</evidence>
<dbReference type="GO" id="GO:0070006">
    <property type="term" value="F:metalloaminopeptidase activity"/>
    <property type="evidence" value="ECO:0007669"/>
    <property type="project" value="InterPro"/>
</dbReference>
<keyword evidence="6" id="KW-0645">Protease</keyword>
<evidence type="ECO:0000256" key="5">
    <source>
        <dbReference type="ARBA" id="ARBA00022438"/>
    </source>
</evidence>